<dbReference type="RefSeq" id="WP_338777128.1">
    <property type="nucleotide sequence ID" value="NZ_CP147407.1"/>
</dbReference>
<evidence type="ECO:0000313" key="3">
    <source>
        <dbReference type="EMBL" id="WXB95564.1"/>
    </source>
</evidence>
<protein>
    <submittedName>
        <fullName evidence="3">SAM-dependent methyltransferase</fullName>
        <ecNumber evidence="3">2.1.1.-</ecNumber>
    </submittedName>
</protein>
<dbReference type="PANTHER" id="PTHR12049">
    <property type="entry name" value="PROTEIN ARGININE METHYLTRANSFERASE NDUFAF7, MITOCHONDRIAL"/>
    <property type="match status" value="1"/>
</dbReference>
<accession>A0ABZ2NDS1</accession>
<dbReference type="InterPro" id="IPR029063">
    <property type="entry name" value="SAM-dependent_MTases_sf"/>
</dbReference>
<keyword evidence="4" id="KW-1185">Reference proteome</keyword>
<proteinExistence type="predicted"/>
<dbReference type="EMBL" id="CP147407">
    <property type="protein sequence ID" value="WXB95564.1"/>
    <property type="molecule type" value="Genomic_DNA"/>
</dbReference>
<dbReference type="Gene3D" id="3.40.50.12710">
    <property type="match status" value="1"/>
</dbReference>
<keyword evidence="2 3" id="KW-0808">Transferase</keyword>
<organism evidence="3 4">
    <name type="scientific">Metabacillus sediminis</name>
    <dbReference type="NCBI Taxonomy" id="3117746"/>
    <lineage>
        <taxon>Bacteria</taxon>
        <taxon>Bacillati</taxon>
        <taxon>Bacillota</taxon>
        <taxon>Bacilli</taxon>
        <taxon>Bacillales</taxon>
        <taxon>Bacillaceae</taxon>
        <taxon>Metabacillus</taxon>
    </lineage>
</organism>
<gene>
    <name evidence="3" type="ORF">WCV65_13435</name>
</gene>
<dbReference type="PANTHER" id="PTHR12049:SF7">
    <property type="entry name" value="PROTEIN ARGININE METHYLTRANSFERASE NDUFAF7, MITOCHONDRIAL"/>
    <property type="match status" value="1"/>
</dbReference>
<dbReference type="SUPFAM" id="SSF53335">
    <property type="entry name" value="S-adenosyl-L-methionine-dependent methyltransferases"/>
    <property type="match status" value="1"/>
</dbReference>
<evidence type="ECO:0000256" key="2">
    <source>
        <dbReference type="ARBA" id="ARBA00022679"/>
    </source>
</evidence>
<name>A0ABZ2NDS1_9BACI</name>
<evidence type="ECO:0000313" key="4">
    <source>
        <dbReference type="Proteomes" id="UP001377337"/>
    </source>
</evidence>
<dbReference type="EC" id="2.1.1.-" evidence="3"/>
<dbReference type="GO" id="GO:0032259">
    <property type="term" value="P:methylation"/>
    <property type="evidence" value="ECO:0007669"/>
    <property type="project" value="UniProtKB-KW"/>
</dbReference>
<dbReference type="Proteomes" id="UP001377337">
    <property type="component" value="Chromosome"/>
</dbReference>
<reference evidence="3 4" key="1">
    <citation type="submission" date="2024-02" db="EMBL/GenBank/DDBJ databases">
        <title>Seven novel Bacillus-like species.</title>
        <authorList>
            <person name="Liu G."/>
        </authorList>
    </citation>
    <scope>NUCLEOTIDE SEQUENCE [LARGE SCALE GENOMIC DNA]</scope>
    <source>
        <strain evidence="3 4">FJAT-52054</strain>
    </source>
</reference>
<sequence length="346" mass="39158">MIIQQIEESGGFLSFADYMEQCLYHPIHGYYMTEGQKIGKKGDFYTSSSISDFYGAVMARWFIKRVEAGDIPPVFCEMGSGTGAFIRSFLNEWKKRSPSLYSQGTVYCIESSPYHAASLETLEVTRLASLEDLPDAFSGVFYSNELLDALPVQIAQNRCGRIVELGVGVNEEDLMLTARKDESNTLSDYLKWAEISLQEGYRAEVPSAMLGLLDNLDKKLGDAYLVTADYGHFSEQLQLRKQGTIRGYKNHILISNPLSHPFKMDLTYDIPLTAYNIKAAELGWQEIAVQKKTEFFWKNNLAGFLQENHDPNPFSKASKDNRAIRSLLSHEGMSESFYVLIHRKRG</sequence>
<dbReference type="InterPro" id="IPR003788">
    <property type="entry name" value="NDUFAF7"/>
</dbReference>
<evidence type="ECO:0000256" key="1">
    <source>
        <dbReference type="ARBA" id="ARBA00022603"/>
    </source>
</evidence>
<dbReference type="Pfam" id="PF02636">
    <property type="entry name" value="Methyltransf_28"/>
    <property type="match status" value="1"/>
</dbReference>
<keyword evidence="1 3" id="KW-0489">Methyltransferase</keyword>
<dbReference type="GO" id="GO:0008168">
    <property type="term" value="F:methyltransferase activity"/>
    <property type="evidence" value="ECO:0007669"/>
    <property type="project" value="UniProtKB-KW"/>
</dbReference>
<dbReference type="InterPro" id="IPR038375">
    <property type="entry name" value="NDUFAF7_sf"/>
</dbReference>